<feature type="signal peptide" evidence="1">
    <location>
        <begin position="1"/>
        <end position="19"/>
    </location>
</feature>
<keyword evidence="1" id="KW-0732">Signal</keyword>
<proteinExistence type="predicted"/>
<evidence type="ECO:0000256" key="1">
    <source>
        <dbReference type="SAM" id="SignalP"/>
    </source>
</evidence>
<sequence length="121" mass="13126">MNLGILALALLAASPLAQADSYSQCMKGASTTAAMSECSGAELKRQDDRLNQNYKAAMGSLGEEQKGKLRDAQRKWVAYRDANCGMYYSMTGGTIDRLNGIGCEVDMTKQRAGELENLPEH</sequence>
<evidence type="ECO:0000313" key="4">
    <source>
        <dbReference type="Proteomes" id="UP000077752"/>
    </source>
</evidence>
<organism evidence="3 4">
    <name type="scientific">Pseudomonas putida</name>
    <name type="common">Arthrobacter siderocapsulatus</name>
    <dbReference type="NCBI Taxonomy" id="303"/>
    <lineage>
        <taxon>Bacteria</taxon>
        <taxon>Pseudomonadati</taxon>
        <taxon>Pseudomonadota</taxon>
        <taxon>Gammaproteobacteria</taxon>
        <taxon>Pseudomonadales</taxon>
        <taxon>Pseudomonadaceae</taxon>
        <taxon>Pseudomonas</taxon>
    </lineage>
</organism>
<dbReference type="Pfam" id="PF07007">
    <property type="entry name" value="LprI"/>
    <property type="match status" value="1"/>
</dbReference>
<dbReference type="PANTHER" id="PTHR39176:SF1">
    <property type="entry name" value="PERIPLASMIC PROTEIN"/>
    <property type="match status" value="1"/>
</dbReference>
<feature type="domain" description="Lysozyme inhibitor LprI-like N-terminal" evidence="2">
    <location>
        <begin position="25"/>
        <end position="115"/>
    </location>
</feature>
<comment type="caution">
    <text evidence="3">The sequence shown here is derived from an EMBL/GenBank/DDBJ whole genome shotgun (WGS) entry which is preliminary data.</text>
</comment>
<dbReference type="AlphaFoldDB" id="A0A177SPF4"/>
<dbReference type="EMBL" id="LUCV01000015">
    <property type="protein sequence ID" value="OAI92867.1"/>
    <property type="molecule type" value="Genomic_DNA"/>
</dbReference>
<feature type="chain" id="PRO_5008073782" description="Lysozyme inhibitor LprI-like N-terminal domain-containing protein" evidence="1">
    <location>
        <begin position="20"/>
        <end position="121"/>
    </location>
</feature>
<evidence type="ECO:0000259" key="2">
    <source>
        <dbReference type="Pfam" id="PF07007"/>
    </source>
</evidence>
<gene>
    <name evidence="3" type="ORF">AYO28_16740</name>
</gene>
<dbReference type="InterPro" id="IPR009739">
    <property type="entry name" value="LprI-like_N"/>
</dbReference>
<dbReference type="Gene3D" id="1.20.1270.180">
    <property type="match status" value="1"/>
</dbReference>
<dbReference type="RefSeq" id="WP_081263150.1">
    <property type="nucleotide sequence ID" value="NZ_LUCV01000015.1"/>
</dbReference>
<evidence type="ECO:0000313" key="3">
    <source>
        <dbReference type="EMBL" id="OAI92867.1"/>
    </source>
</evidence>
<dbReference type="Proteomes" id="UP000077752">
    <property type="component" value="Unassembled WGS sequence"/>
</dbReference>
<dbReference type="PANTHER" id="PTHR39176">
    <property type="entry name" value="PERIPLASMIC PROTEIN-RELATED"/>
    <property type="match status" value="1"/>
</dbReference>
<name>A0A177SPF4_PSEPU</name>
<accession>A0A177SPF4</accession>
<protein>
    <recommendedName>
        <fullName evidence="2">Lysozyme inhibitor LprI-like N-terminal domain-containing protein</fullName>
    </recommendedName>
</protein>
<reference evidence="3 4" key="1">
    <citation type="submission" date="2016-03" db="EMBL/GenBank/DDBJ databases">
        <title>Draft Genome Assembly of Pseudomonas putida strain CBF10-2.</title>
        <authorList>
            <person name="Iyer R.S."/>
            <person name="Damania A."/>
        </authorList>
    </citation>
    <scope>NUCLEOTIDE SEQUENCE [LARGE SCALE GENOMIC DNA]</scope>
    <source>
        <strain evidence="3 4">CBF10-2</strain>
    </source>
</reference>